<evidence type="ECO:0000259" key="2">
    <source>
        <dbReference type="Pfam" id="PF21537"/>
    </source>
</evidence>
<dbReference type="Pfam" id="PF21537">
    <property type="entry name" value="DUF1980_C"/>
    <property type="match status" value="1"/>
</dbReference>
<gene>
    <name evidence="3" type="ORF">IFM12276_35020</name>
</gene>
<organism evidence="3 4">
    <name type="scientific">Nocardia sputorum</name>
    <dbReference type="NCBI Taxonomy" id="2984338"/>
    <lineage>
        <taxon>Bacteria</taxon>
        <taxon>Bacillati</taxon>
        <taxon>Actinomycetota</taxon>
        <taxon>Actinomycetes</taxon>
        <taxon>Mycobacteriales</taxon>
        <taxon>Nocardiaceae</taxon>
        <taxon>Nocardia</taxon>
    </lineage>
</organism>
<dbReference type="InterPro" id="IPR015402">
    <property type="entry name" value="DUF1980"/>
</dbReference>
<keyword evidence="1" id="KW-0472">Membrane</keyword>
<feature type="domain" description="DUF1980" evidence="2">
    <location>
        <begin position="153"/>
        <end position="249"/>
    </location>
</feature>
<keyword evidence="1" id="KW-0812">Transmembrane</keyword>
<feature type="transmembrane region" description="Helical" evidence="1">
    <location>
        <begin position="34"/>
        <end position="53"/>
    </location>
</feature>
<dbReference type="RefSeq" id="WP_281873319.1">
    <property type="nucleotide sequence ID" value="NZ_AP026978.1"/>
</dbReference>
<sequence length="253" mass="27272">MRRETQNLLLLLIGGAVLWTALDGSYLRYVKPSLYPFLVVSGVGFILLGLVAIGRDIRHGAAAAADEHDHAHGSGRVQWLLLLPAAALLLIAPPALGAQAAVTSSRVQVVSRESSSAGPEQRSFPPLPADAVPTLRLVELVNRALLDADRSLDGREVLVSGFVMRPDDPGRQRPGTPDADLARVVITCCVGDARYVQVHLAGMTETIEDDAWLEVRGFVEPGSAQHDPDLVPTLRVTGYQRVAAPEHTYEQDR</sequence>
<dbReference type="NCBIfam" id="TIGR03943">
    <property type="entry name" value="TIGR03943 family putative permease subunit"/>
    <property type="match status" value="1"/>
</dbReference>
<evidence type="ECO:0000313" key="3">
    <source>
        <dbReference type="EMBL" id="BDU00474.1"/>
    </source>
</evidence>
<keyword evidence="4" id="KW-1185">Reference proteome</keyword>
<protein>
    <submittedName>
        <fullName evidence="3">TIGR03943 family protein</fullName>
    </submittedName>
</protein>
<dbReference type="Proteomes" id="UP001317870">
    <property type="component" value="Chromosome"/>
</dbReference>
<evidence type="ECO:0000256" key="1">
    <source>
        <dbReference type="SAM" id="Phobius"/>
    </source>
</evidence>
<keyword evidence="1" id="KW-1133">Transmembrane helix</keyword>
<dbReference type="InterPro" id="IPR048447">
    <property type="entry name" value="DUF1980_C"/>
</dbReference>
<name>A0ABN6U5H2_9NOCA</name>
<evidence type="ECO:0000313" key="4">
    <source>
        <dbReference type="Proteomes" id="UP001317870"/>
    </source>
</evidence>
<proteinExistence type="predicted"/>
<reference evidence="3 4" key="1">
    <citation type="submission" date="2022-11" db="EMBL/GenBank/DDBJ databases">
        <title>Genome Sequencing of Nocardia sp. ON39_IFM12276 and assembly.</title>
        <authorList>
            <person name="Shimojima M."/>
            <person name="Toyokawa M."/>
            <person name="Uesaka K."/>
        </authorList>
    </citation>
    <scope>NUCLEOTIDE SEQUENCE [LARGE SCALE GENOMIC DNA]</scope>
    <source>
        <strain evidence="3 4">IFM 12276</strain>
    </source>
</reference>
<feature type="transmembrane region" description="Helical" evidence="1">
    <location>
        <begin position="79"/>
        <end position="102"/>
    </location>
</feature>
<accession>A0ABN6U5H2</accession>
<dbReference type="EMBL" id="AP026978">
    <property type="protein sequence ID" value="BDU00474.1"/>
    <property type="molecule type" value="Genomic_DNA"/>
</dbReference>